<evidence type="ECO:0000313" key="2">
    <source>
        <dbReference type="EMBL" id="SKA94398.1"/>
    </source>
</evidence>
<dbReference type="PANTHER" id="PTHR43194">
    <property type="entry name" value="HYDROLASE ALPHA/BETA FOLD FAMILY"/>
    <property type="match status" value="1"/>
</dbReference>
<dbReference type="InterPro" id="IPR029058">
    <property type="entry name" value="AB_hydrolase_fold"/>
</dbReference>
<dbReference type="PRINTS" id="PR00111">
    <property type="entry name" value="ABHYDROLASE"/>
</dbReference>
<organism evidence="2 3">
    <name type="scientific">Agreia bicolorata</name>
    <dbReference type="NCBI Taxonomy" id="110935"/>
    <lineage>
        <taxon>Bacteria</taxon>
        <taxon>Bacillati</taxon>
        <taxon>Actinomycetota</taxon>
        <taxon>Actinomycetes</taxon>
        <taxon>Micrococcales</taxon>
        <taxon>Microbacteriaceae</taxon>
        <taxon>Agreia</taxon>
    </lineage>
</organism>
<dbReference type="EMBL" id="FUYG01000004">
    <property type="protein sequence ID" value="SKA94398.1"/>
    <property type="molecule type" value="Genomic_DNA"/>
</dbReference>
<reference evidence="3" key="1">
    <citation type="submission" date="2017-02" db="EMBL/GenBank/DDBJ databases">
        <authorList>
            <person name="Varghese N."/>
            <person name="Submissions S."/>
        </authorList>
    </citation>
    <scope>NUCLEOTIDE SEQUENCE [LARGE SCALE GENOMIC DNA]</scope>
    <source>
        <strain evidence="3">VKM Ac-2052</strain>
    </source>
</reference>
<dbReference type="PANTHER" id="PTHR43194:SF2">
    <property type="entry name" value="PEROXISOMAL MEMBRANE PROTEIN LPX1"/>
    <property type="match status" value="1"/>
</dbReference>
<dbReference type="AlphaFoldDB" id="A0A1T4XYW2"/>
<accession>A0A1T4XYW2</accession>
<protein>
    <submittedName>
        <fullName evidence="2">Pimeloyl-ACP methyl ester carboxylesterase</fullName>
    </submittedName>
</protein>
<name>A0A1T4XYW2_9MICO</name>
<dbReference type="Proteomes" id="UP000189735">
    <property type="component" value="Unassembled WGS sequence"/>
</dbReference>
<sequence length="267" mass="28843">MERRWFNRGGERLGYLVSESAGPTVLILHGLAGSSNEMIPTAEALSERHVLLLDQRGHGESSRKPADTSRAAFVADAVALIELESNGPIALIGQSMGAHTAILIAAARPDLVDRLVLLEGGEGSGDPKTNARMGEFFASWPVPFATVEAARAFLGDGPLESAWASDLERREDGYYPRFDSDVMVRVIDAVAVPRWSEWESVVAPTLAVFAENGLFTQDAKAEFVRRGRKVQCAEIAGASHDAHLDSFDAWIALVKEFLGEESHASDA</sequence>
<dbReference type="GO" id="GO:0003824">
    <property type="term" value="F:catalytic activity"/>
    <property type="evidence" value="ECO:0007669"/>
    <property type="project" value="UniProtKB-ARBA"/>
</dbReference>
<dbReference type="InterPro" id="IPR000073">
    <property type="entry name" value="AB_hydrolase_1"/>
</dbReference>
<dbReference type="InterPro" id="IPR050228">
    <property type="entry name" value="Carboxylesterase_BioH"/>
</dbReference>
<dbReference type="Gene3D" id="3.40.50.1820">
    <property type="entry name" value="alpha/beta hydrolase"/>
    <property type="match status" value="1"/>
</dbReference>
<gene>
    <name evidence="2" type="ORF">SAMN06295879_1940</name>
</gene>
<dbReference type="SUPFAM" id="SSF53474">
    <property type="entry name" value="alpha/beta-Hydrolases"/>
    <property type="match status" value="1"/>
</dbReference>
<evidence type="ECO:0000313" key="3">
    <source>
        <dbReference type="Proteomes" id="UP000189735"/>
    </source>
</evidence>
<feature type="domain" description="AB hydrolase-1" evidence="1">
    <location>
        <begin position="23"/>
        <end position="127"/>
    </location>
</feature>
<evidence type="ECO:0000259" key="1">
    <source>
        <dbReference type="Pfam" id="PF00561"/>
    </source>
</evidence>
<dbReference type="RefSeq" id="WP_078714214.1">
    <property type="nucleotide sequence ID" value="NZ_FUYG01000004.1"/>
</dbReference>
<dbReference type="Pfam" id="PF00561">
    <property type="entry name" value="Abhydrolase_1"/>
    <property type="match status" value="1"/>
</dbReference>
<proteinExistence type="predicted"/>